<organism evidence="2 3">
    <name type="scientific">Portibacter lacus</name>
    <dbReference type="NCBI Taxonomy" id="1099794"/>
    <lineage>
        <taxon>Bacteria</taxon>
        <taxon>Pseudomonadati</taxon>
        <taxon>Bacteroidota</taxon>
        <taxon>Saprospiria</taxon>
        <taxon>Saprospirales</taxon>
        <taxon>Haliscomenobacteraceae</taxon>
        <taxon>Portibacter</taxon>
    </lineage>
</organism>
<reference evidence="2" key="2">
    <citation type="submission" date="2023-01" db="EMBL/GenBank/DDBJ databases">
        <title>Draft genome sequence of Portibacter lacus strain NBRC 108769.</title>
        <authorList>
            <person name="Sun Q."/>
            <person name="Mori K."/>
        </authorList>
    </citation>
    <scope>NUCLEOTIDE SEQUENCE</scope>
    <source>
        <strain evidence="2">NBRC 108769</strain>
    </source>
</reference>
<gene>
    <name evidence="2" type="ORF">GCM10007940_18770</name>
</gene>
<dbReference type="InterPro" id="IPR000866">
    <property type="entry name" value="AhpC/TSA"/>
</dbReference>
<reference evidence="2" key="1">
    <citation type="journal article" date="2014" name="Int. J. Syst. Evol. Microbiol.">
        <title>Complete genome sequence of Corynebacterium casei LMG S-19264T (=DSM 44701T), isolated from a smear-ripened cheese.</title>
        <authorList>
            <consortium name="US DOE Joint Genome Institute (JGI-PGF)"/>
            <person name="Walter F."/>
            <person name="Albersmeier A."/>
            <person name="Kalinowski J."/>
            <person name="Ruckert C."/>
        </authorList>
    </citation>
    <scope>NUCLEOTIDE SEQUENCE</scope>
    <source>
        <strain evidence="2">NBRC 108769</strain>
    </source>
</reference>
<evidence type="ECO:0000313" key="3">
    <source>
        <dbReference type="Proteomes" id="UP001156666"/>
    </source>
</evidence>
<feature type="domain" description="Thioredoxin" evidence="1">
    <location>
        <begin position="5"/>
        <end position="178"/>
    </location>
</feature>
<dbReference type="GO" id="GO:0016209">
    <property type="term" value="F:antioxidant activity"/>
    <property type="evidence" value="ECO:0007669"/>
    <property type="project" value="InterPro"/>
</dbReference>
<evidence type="ECO:0000313" key="2">
    <source>
        <dbReference type="EMBL" id="GLR17262.1"/>
    </source>
</evidence>
<keyword evidence="3" id="KW-1185">Reference proteome</keyword>
<name>A0AA37WEF6_9BACT</name>
<accession>A0AA37WEF6</accession>
<dbReference type="RefSeq" id="WP_235293862.1">
    <property type="nucleotide sequence ID" value="NZ_BSOH01000010.1"/>
</dbReference>
<sequence>MKRNLTVGDSAPPIQNIDIWDEEVKVPASDKWTYLSFHRFAACPFCNLRINQLRHQYEEFKKRNIRIIAVWPSDKDLLLHNADGAKMPFPMLSNANKQIYKDYGVTESSLMGAARLFLHPFLILKAIKNKVEKITVDADPNLMPASFLIDQEGRIKMAYYGKHFGDHPEIETIFSFLK</sequence>
<protein>
    <recommendedName>
        <fullName evidence="1">Thioredoxin domain-containing protein</fullName>
    </recommendedName>
</protein>
<dbReference type="Gene3D" id="3.40.30.10">
    <property type="entry name" value="Glutaredoxin"/>
    <property type="match status" value="1"/>
</dbReference>
<dbReference type="InterPro" id="IPR036249">
    <property type="entry name" value="Thioredoxin-like_sf"/>
</dbReference>
<evidence type="ECO:0000259" key="1">
    <source>
        <dbReference type="PROSITE" id="PS51352"/>
    </source>
</evidence>
<dbReference type="PROSITE" id="PS51352">
    <property type="entry name" value="THIOREDOXIN_2"/>
    <property type="match status" value="1"/>
</dbReference>
<dbReference type="AlphaFoldDB" id="A0AA37WEF6"/>
<dbReference type="Pfam" id="PF00578">
    <property type="entry name" value="AhpC-TSA"/>
    <property type="match status" value="1"/>
</dbReference>
<dbReference type="GO" id="GO:0016491">
    <property type="term" value="F:oxidoreductase activity"/>
    <property type="evidence" value="ECO:0007669"/>
    <property type="project" value="InterPro"/>
</dbReference>
<comment type="caution">
    <text evidence="2">The sequence shown here is derived from an EMBL/GenBank/DDBJ whole genome shotgun (WGS) entry which is preliminary data.</text>
</comment>
<dbReference type="SUPFAM" id="SSF52833">
    <property type="entry name" value="Thioredoxin-like"/>
    <property type="match status" value="1"/>
</dbReference>
<dbReference type="EMBL" id="BSOH01000010">
    <property type="protein sequence ID" value="GLR17262.1"/>
    <property type="molecule type" value="Genomic_DNA"/>
</dbReference>
<dbReference type="InterPro" id="IPR013766">
    <property type="entry name" value="Thioredoxin_domain"/>
</dbReference>
<proteinExistence type="predicted"/>
<dbReference type="Proteomes" id="UP001156666">
    <property type="component" value="Unassembled WGS sequence"/>
</dbReference>